<dbReference type="AlphaFoldDB" id="A0A9P8EZC3"/>
<dbReference type="Proteomes" id="UP000779574">
    <property type="component" value="Unassembled WGS sequence"/>
</dbReference>
<accession>A0A9P8EZC3</accession>
<proteinExistence type="predicted"/>
<evidence type="ECO:0000313" key="1">
    <source>
        <dbReference type="EMBL" id="KAG9701374.1"/>
    </source>
</evidence>
<reference evidence="1" key="1">
    <citation type="journal article" date="2021" name="J Fungi (Basel)">
        <title>Virulence traits and population genomics of the black yeast Aureobasidium melanogenum.</title>
        <authorList>
            <person name="Cernosa A."/>
            <person name="Sun X."/>
            <person name="Gostincar C."/>
            <person name="Fang C."/>
            <person name="Gunde-Cimerman N."/>
            <person name="Song Z."/>
        </authorList>
    </citation>
    <scope>NUCLEOTIDE SEQUENCE</scope>
    <source>
        <strain evidence="1">EXF-9911</strain>
    </source>
</reference>
<evidence type="ECO:0000313" key="2">
    <source>
        <dbReference type="Proteomes" id="UP000779574"/>
    </source>
</evidence>
<reference evidence="1" key="2">
    <citation type="submission" date="2021-08" db="EMBL/GenBank/DDBJ databases">
        <authorList>
            <person name="Gostincar C."/>
            <person name="Sun X."/>
            <person name="Song Z."/>
            <person name="Gunde-Cimerman N."/>
        </authorList>
    </citation>
    <scope>NUCLEOTIDE SEQUENCE</scope>
    <source>
        <strain evidence="1">EXF-9911</strain>
    </source>
</reference>
<organism evidence="1 2">
    <name type="scientific">Aureobasidium melanogenum</name>
    <name type="common">Aureobasidium pullulans var. melanogenum</name>
    <dbReference type="NCBI Taxonomy" id="46634"/>
    <lineage>
        <taxon>Eukaryota</taxon>
        <taxon>Fungi</taxon>
        <taxon>Dikarya</taxon>
        <taxon>Ascomycota</taxon>
        <taxon>Pezizomycotina</taxon>
        <taxon>Dothideomycetes</taxon>
        <taxon>Dothideomycetidae</taxon>
        <taxon>Dothideales</taxon>
        <taxon>Saccotheciaceae</taxon>
        <taxon>Aureobasidium</taxon>
    </lineage>
</organism>
<gene>
    <name evidence="1" type="ORF">KCU76_g73</name>
</gene>
<feature type="non-terminal residue" evidence="1">
    <location>
        <position position="135"/>
    </location>
</feature>
<name>A0A9P8EZC3_AURME</name>
<protein>
    <submittedName>
        <fullName evidence="1">Uncharacterized protein</fullName>
    </submittedName>
</protein>
<comment type="caution">
    <text evidence="1">The sequence shown here is derived from an EMBL/GenBank/DDBJ whole genome shotgun (WGS) entry which is preliminary data.</text>
</comment>
<sequence length="135" mass="14884">MTLNREKNNELYCIESQVCFIKWGCGLVAEAFDEDGHLEVTASVDACSVDGISTYMLKQSLVLFSHPSFLEFEPLWSIASLITHDLSLEKVVAGSTLSTRGLPRLAHRPSDVEKPASLTNPFLSGRYALIEAEAH</sequence>
<dbReference type="EMBL" id="JAHFXF010000001">
    <property type="protein sequence ID" value="KAG9701374.1"/>
    <property type="molecule type" value="Genomic_DNA"/>
</dbReference>